<dbReference type="PROSITE" id="PS01124">
    <property type="entry name" value="HTH_ARAC_FAMILY_2"/>
    <property type="match status" value="1"/>
</dbReference>
<dbReference type="InterPro" id="IPR009057">
    <property type="entry name" value="Homeodomain-like_sf"/>
</dbReference>
<accession>A0ABW5FI01</accession>
<reference evidence="6" key="1">
    <citation type="journal article" date="2019" name="Int. J. Syst. Evol. Microbiol.">
        <title>The Global Catalogue of Microorganisms (GCM) 10K type strain sequencing project: providing services to taxonomists for standard genome sequencing and annotation.</title>
        <authorList>
            <consortium name="The Broad Institute Genomics Platform"/>
            <consortium name="The Broad Institute Genome Sequencing Center for Infectious Disease"/>
            <person name="Wu L."/>
            <person name="Ma J."/>
        </authorList>
    </citation>
    <scope>NUCLEOTIDE SEQUENCE [LARGE SCALE GENOMIC DNA]</scope>
    <source>
        <strain evidence="6">CCM 8725</strain>
    </source>
</reference>
<feature type="domain" description="HTH araC/xylS-type" evidence="4">
    <location>
        <begin position="178"/>
        <end position="276"/>
    </location>
</feature>
<dbReference type="EMBL" id="JBHUKY010000110">
    <property type="protein sequence ID" value="MFD2414541.1"/>
    <property type="molecule type" value="Genomic_DNA"/>
</dbReference>
<organism evidence="5 6">
    <name type="scientific">Paenibacillus rhizoplanae</name>
    <dbReference type="NCBI Taxonomy" id="1917181"/>
    <lineage>
        <taxon>Bacteria</taxon>
        <taxon>Bacillati</taxon>
        <taxon>Bacillota</taxon>
        <taxon>Bacilli</taxon>
        <taxon>Bacillales</taxon>
        <taxon>Paenibacillaceae</taxon>
        <taxon>Paenibacillus</taxon>
    </lineage>
</organism>
<evidence type="ECO:0000256" key="3">
    <source>
        <dbReference type="ARBA" id="ARBA00023163"/>
    </source>
</evidence>
<dbReference type="RefSeq" id="WP_209991875.1">
    <property type="nucleotide sequence ID" value="NZ_JBHSVQ010000001.1"/>
</dbReference>
<dbReference type="InterPro" id="IPR020449">
    <property type="entry name" value="Tscrpt_reg_AraC-type_HTH"/>
</dbReference>
<dbReference type="Pfam" id="PF12833">
    <property type="entry name" value="HTH_18"/>
    <property type="match status" value="1"/>
</dbReference>
<dbReference type="InterPro" id="IPR018060">
    <property type="entry name" value="HTH_AraC"/>
</dbReference>
<comment type="caution">
    <text evidence="5">The sequence shown here is derived from an EMBL/GenBank/DDBJ whole genome shotgun (WGS) entry which is preliminary data.</text>
</comment>
<dbReference type="Gene3D" id="1.10.10.60">
    <property type="entry name" value="Homeodomain-like"/>
    <property type="match status" value="2"/>
</dbReference>
<dbReference type="InterPro" id="IPR018771">
    <property type="entry name" value="PocR_dom"/>
</dbReference>
<dbReference type="PANTHER" id="PTHR43280:SF10">
    <property type="entry name" value="REGULATORY PROTEIN POCR"/>
    <property type="match status" value="1"/>
</dbReference>
<dbReference type="PROSITE" id="PS00041">
    <property type="entry name" value="HTH_ARAC_FAMILY_1"/>
    <property type="match status" value="1"/>
</dbReference>
<dbReference type="PANTHER" id="PTHR43280">
    <property type="entry name" value="ARAC-FAMILY TRANSCRIPTIONAL REGULATOR"/>
    <property type="match status" value="1"/>
</dbReference>
<dbReference type="InterPro" id="IPR018062">
    <property type="entry name" value="HTH_AraC-typ_CS"/>
</dbReference>
<dbReference type="SMART" id="SM00342">
    <property type="entry name" value="HTH_ARAC"/>
    <property type="match status" value="1"/>
</dbReference>
<evidence type="ECO:0000256" key="1">
    <source>
        <dbReference type="ARBA" id="ARBA00023015"/>
    </source>
</evidence>
<proteinExistence type="predicted"/>
<evidence type="ECO:0000256" key="2">
    <source>
        <dbReference type="ARBA" id="ARBA00023125"/>
    </source>
</evidence>
<gene>
    <name evidence="5" type="ORF">ACFSX3_32365</name>
</gene>
<evidence type="ECO:0000259" key="4">
    <source>
        <dbReference type="PROSITE" id="PS01124"/>
    </source>
</evidence>
<protein>
    <submittedName>
        <fullName evidence="5">PocR ligand-binding domain-containing protein</fullName>
    </submittedName>
</protein>
<sequence>MSLLFNLPEVKELLRNFYTLTGIRTVIFDNSFTELAAYPTRHSTYCHIIRSDPRAEAQCILCDQAACTQVKKEKALYTYQCHAGLTETVVPIQTDNQVIGYIMFGQLLQTGSRDELWEKVCENISPYNVDMNKLYSAFQRKKYISKEVIDAYAKTMEMSASYLYLSRMLVLKEDTLAQKIDGYITEHIQEPLSVPVLCKAFSISKSHLYKLSEQNFGMGIAEYIRSLRIQMAKRLLGDTDSPIYEIAEQVGIPDYNYFTKAFKKVTGTLPSVYRKENTLQGRTPGRF</sequence>
<evidence type="ECO:0000313" key="5">
    <source>
        <dbReference type="EMBL" id="MFD2414541.1"/>
    </source>
</evidence>
<dbReference type="SUPFAM" id="SSF46689">
    <property type="entry name" value="Homeodomain-like"/>
    <property type="match status" value="1"/>
</dbReference>
<keyword evidence="2" id="KW-0238">DNA-binding</keyword>
<evidence type="ECO:0000313" key="6">
    <source>
        <dbReference type="Proteomes" id="UP001597448"/>
    </source>
</evidence>
<dbReference type="Pfam" id="PF10114">
    <property type="entry name" value="PocR"/>
    <property type="match status" value="1"/>
</dbReference>
<keyword evidence="6" id="KW-1185">Reference proteome</keyword>
<keyword evidence="3" id="KW-0804">Transcription</keyword>
<dbReference type="Proteomes" id="UP001597448">
    <property type="component" value="Unassembled WGS sequence"/>
</dbReference>
<name>A0ABW5FI01_9BACL</name>
<dbReference type="PRINTS" id="PR00032">
    <property type="entry name" value="HTHARAC"/>
</dbReference>
<keyword evidence="1" id="KW-0805">Transcription regulation</keyword>